<proteinExistence type="inferred from homology"/>
<keyword evidence="5" id="KW-0732">Signal</keyword>
<evidence type="ECO:0000256" key="4">
    <source>
        <dbReference type="ARBA" id="ARBA00032976"/>
    </source>
</evidence>
<organism evidence="7 8">
    <name type="scientific">Sandarakinorhabdus fusca</name>
    <dbReference type="NCBI Taxonomy" id="1439888"/>
    <lineage>
        <taxon>Bacteria</taxon>
        <taxon>Pseudomonadati</taxon>
        <taxon>Pseudomonadota</taxon>
        <taxon>Alphaproteobacteria</taxon>
        <taxon>Sphingomonadales</taxon>
        <taxon>Sphingosinicellaceae</taxon>
        <taxon>Sandarakinorhabdus</taxon>
    </lineage>
</organism>
<dbReference type="Gene3D" id="3.20.20.370">
    <property type="entry name" value="Glycoside hydrolase/deacetylase"/>
    <property type="match status" value="1"/>
</dbReference>
<dbReference type="AlphaFoldDB" id="A0A7C9KK26"/>
<dbReference type="GO" id="GO:0005975">
    <property type="term" value="P:carbohydrate metabolic process"/>
    <property type="evidence" value="ECO:0007669"/>
    <property type="project" value="InterPro"/>
</dbReference>
<reference evidence="7 8" key="1">
    <citation type="submission" date="2019-09" db="EMBL/GenBank/DDBJ databases">
        <title>Polymorphobacter sp. isolated from a lake in China.</title>
        <authorList>
            <person name="Liu Z."/>
        </authorList>
    </citation>
    <scope>NUCLEOTIDE SEQUENCE [LARGE SCALE GENOMIC DNA]</scope>
    <source>
        <strain evidence="7 8">D40P</strain>
    </source>
</reference>
<name>A0A7C9KK26_9SPHN</name>
<comment type="similarity">
    <text evidence="2">Belongs to the polysaccharide deacetylase family.</text>
</comment>
<evidence type="ECO:0000256" key="1">
    <source>
        <dbReference type="ARBA" id="ARBA00003236"/>
    </source>
</evidence>
<evidence type="ECO:0000313" key="7">
    <source>
        <dbReference type="EMBL" id="MQT18479.1"/>
    </source>
</evidence>
<feature type="signal peptide" evidence="5">
    <location>
        <begin position="1"/>
        <end position="17"/>
    </location>
</feature>
<keyword evidence="8" id="KW-1185">Reference proteome</keyword>
<evidence type="ECO:0000259" key="6">
    <source>
        <dbReference type="Pfam" id="PF01522"/>
    </source>
</evidence>
<dbReference type="SUPFAM" id="SSF88713">
    <property type="entry name" value="Glycoside hydrolase/deacetylase"/>
    <property type="match status" value="1"/>
</dbReference>
<feature type="domain" description="NodB homology" evidence="6">
    <location>
        <begin position="17"/>
        <end position="128"/>
    </location>
</feature>
<dbReference type="RefSeq" id="WP_152578949.1">
    <property type="nucleotide sequence ID" value="NZ_JAATJI010000001.1"/>
</dbReference>
<dbReference type="InterPro" id="IPR002509">
    <property type="entry name" value="NODB_dom"/>
</dbReference>
<evidence type="ECO:0000256" key="2">
    <source>
        <dbReference type="ARBA" id="ARBA00010973"/>
    </source>
</evidence>
<comment type="caution">
    <text evidence="7">The sequence shown here is derived from an EMBL/GenBank/DDBJ whole genome shotgun (WGS) entry which is preliminary data.</text>
</comment>
<comment type="function">
    <text evidence="1">Is involved in generating a small heat-stable compound (Nod), an acylated oligomer of N-acetylglucosamine, that stimulates mitosis in various plant protoplasts.</text>
</comment>
<dbReference type="EMBL" id="WIOL01000007">
    <property type="protein sequence ID" value="MQT18479.1"/>
    <property type="molecule type" value="Genomic_DNA"/>
</dbReference>
<dbReference type="GO" id="GO:0016810">
    <property type="term" value="F:hydrolase activity, acting on carbon-nitrogen (but not peptide) bonds"/>
    <property type="evidence" value="ECO:0007669"/>
    <property type="project" value="InterPro"/>
</dbReference>
<evidence type="ECO:0000256" key="5">
    <source>
        <dbReference type="SAM" id="SignalP"/>
    </source>
</evidence>
<sequence length="282" mass="29898">MRTAAILCAMLATAAGARPVIAPTFDDLPAHGALPPGETRAGVAGAIIAALKQARVPGPHGFVNGALVGADPAPLAMWRAAGFPIGNHGWSHANLDVTPVADYVADIDRNAVPGDGRWFRFPFLAEGKDPKVRQAVRTALAERGYRIAAVTMSFGDFLWNDAYARCAGDPAAVAVLERSYLAAASEAAAASRAAARQRHGRDIPYVLLLHVGAFDARLLPRLLAQYRREGFGFTTLARAQRDPAYASDTDPARPPVPALPLPQVHNYGPMLAALCRPEESAR</sequence>
<accession>A0A7C9KK26</accession>
<protein>
    <recommendedName>
        <fullName evidence="3">Chitooligosaccharide deacetylase</fullName>
    </recommendedName>
    <alternativeName>
        <fullName evidence="4">Nodulation protein B</fullName>
    </alternativeName>
</protein>
<evidence type="ECO:0000256" key="3">
    <source>
        <dbReference type="ARBA" id="ARBA00020071"/>
    </source>
</evidence>
<evidence type="ECO:0000313" key="8">
    <source>
        <dbReference type="Proteomes" id="UP000481327"/>
    </source>
</evidence>
<dbReference type="Pfam" id="PF01522">
    <property type="entry name" value="Polysacc_deac_1"/>
    <property type="match status" value="1"/>
</dbReference>
<feature type="chain" id="PRO_5028949401" description="Chitooligosaccharide deacetylase" evidence="5">
    <location>
        <begin position="18"/>
        <end position="282"/>
    </location>
</feature>
<dbReference type="Proteomes" id="UP000481327">
    <property type="component" value="Unassembled WGS sequence"/>
</dbReference>
<gene>
    <name evidence="7" type="ORF">F3168_14590</name>
</gene>
<dbReference type="InterPro" id="IPR011330">
    <property type="entry name" value="Glyco_hydro/deAcase_b/a-brl"/>
</dbReference>
<dbReference type="OrthoDB" id="115239at2"/>